<dbReference type="EnsemblMetazoa" id="OVOC986.1">
    <property type="protein sequence ID" value="OVOC986.1"/>
    <property type="gene ID" value="WBGene00237795"/>
</dbReference>
<keyword evidence="2" id="KW-1185">Reference proteome</keyword>
<sequence length="56" mass="6538">MQDRKDSDDVTFLKFQFSTLTNLSMRLIKRGDLLLFSLYSAYIMESAFKPPLSKND</sequence>
<reference evidence="1" key="2">
    <citation type="submission" date="2022-06" db="UniProtKB">
        <authorList>
            <consortium name="EnsemblMetazoa"/>
        </authorList>
    </citation>
    <scope>IDENTIFICATION</scope>
</reference>
<dbReference type="Proteomes" id="UP000024404">
    <property type="component" value="Unassembled WGS sequence"/>
</dbReference>
<reference evidence="2" key="1">
    <citation type="submission" date="2013-10" db="EMBL/GenBank/DDBJ databases">
        <title>Genome sequencing of Onchocerca volvulus.</title>
        <authorList>
            <person name="Cotton J."/>
            <person name="Tsai J."/>
            <person name="Stanley E."/>
            <person name="Tracey A."/>
            <person name="Holroyd N."/>
            <person name="Lustigman S."/>
            <person name="Berriman M."/>
        </authorList>
    </citation>
    <scope>NUCLEOTIDE SEQUENCE</scope>
</reference>
<proteinExistence type="predicted"/>
<name>A0A8R1U2M6_ONCVO</name>
<protein>
    <submittedName>
        <fullName evidence="1">Uncharacterized protein</fullName>
    </submittedName>
</protein>
<evidence type="ECO:0000313" key="1">
    <source>
        <dbReference type="EnsemblMetazoa" id="OVOC986.1"/>
    </source>
</evidence>
<dbReference type="EMBL" id="CMVM020000023">
    <property type="status" value="NOT_ANNOTATED_CDS"/>
    <property type="molecule type" value="Genomic_DNA"/>
</dbReference>
<organism evidence="1 2">
    <name type="scientific">Onchocerca volvulus</name>
    <dbReference type="NCBI Taxonomy" id="6282"/>
    <lineage>
        <taxon>Eukaryota</taxon>
        <taxon>Metazoa</taxon>
        <taxon>Ecdysozoa</taxon>
        <taxon>Nematoda</taxon>
        <taxon>Chromadorea</taxon>
        <taxon>Rhabditida</taxon>
        <taxon>Spirurina</taxon>
        <taxon>Spiruromorpha</taxon>
        <taxon>Filarioidea</taxon>
        <taxon>Onchocercidae</taxon>
        <taxon>Onchocerca</taxon>
    </lineage>
</organism>
<accession>A0A8R1U2M6</accession>
<dbReference type="AlphaFoldDB" id="A0A8R1U2M6"/>
<evidence type="ECO:0000313" key="2">
    <source>
        <dbReference type="Proteomes" id="UP000024404"/>
    </source>
</evidence>